<dbReference type="InterPro" id="IPR025645">
    <property type="entry name" value="DUF4349"/>
</dbReference>
<evidence type="ECO:0000256" key="1">
    <source>
        <dbReference type="SAM" id="Phobius"/>
    </source>
</evidence>
<evidence type="ECO:0000256" key="2">
    <source>
        <dbReference type="SAM" id="SignalP"/>
    </source>
</evidence>
<evidence type="ECO:0000259" key="3">
    <source>
        <dbReference type="Pfam" id="PF14257"/>
    </source>
</evidence>
<feature type="chain" id="PRO_5040952061" evidence="2">
    <location>
        <begin position="18"/>
        <end position="291"/>
    </location>
</feature>
<name>A0A9X2RJ24_9PROT</name>
<protein>
    <submittedName>
        <fullName evidence="4">DUF4349 domain-containing protein</fullName>
    </submittedName>
</protein>
<keyword evidence="1" id="KW-0812">Transmembrane</keyword>
<comment type="caution">
    <text evidence="4">The sequence shown here is derived from an EMBL/GenBank/DDBJ whole genome shotgun (WGS) entry which is preliminary data.</text>
</comment>
<dbReference type="RefSeq" id="WP_256618214.1">
    <property type="nucleotide sequence ID" value="NZ_JANIBC010000001.1"/>
</dbReference>
<dbReference type="Proteomes" id="UP001142610">
    <property type="component" value="Unassembled WGS sequence"/>
</dbReference>
<keyword evidence="2" id="KW-0732">Signal</keyword>
<sequence>MKYAIITLLASAGILAACDGGVGGETPPPAPGIEYAESDAIVVSGSRIRSVPSAPPEEGAAQFLAYSYNAELELPWQRVAEMVRTHEEACFEAGPAVCRVFTSRLEGADTEDAEAYFSFAASRSYMNAFKDGLAAQTEEAGGSVQSFQSEVEDLTREITDTAARLEAKRTLRERLLLLLERDTDDIDDLLEVEREIADVQSEIESTESYLRALRGRVSMDRMTISYEAEWQPVTPRKAQPLAEALQGFVGVVAASLATVITAVASFLPWLLIIVPGLFVLRLLLRSILQRR</sequence>
<gene>
    <name evidence="4" type="ORF">NOG11_03340</name>
</gene>
<evidence type="ECO:0000313" key="5">
    <source>
        <dbReference type="Proteomes" id="UP001142610"/>
    </source>
</evidence>
<feature type="domain" description="DUF4349" evidence="3">
    <location>
        <begin position="68"/>
        <end position="280"/>
    </location>
</feature>
<feature type="signal peptide" evidence="2">
    <location>
        <begin position="1"/>
        <end position="17"/>
    </location>
</feature>
<evidence type="ECO:0000313" key="4">
    <source>
        <dbReference type="EMBL" id="MCQ8184412.1"/>
    </source>
</evidence>
<feature type="transmembrane region" description="Helical" evidence="1">
    <location>
        <begin position="266"/>
        <end position="284"/>
    </location>
</feature>
<dbReference type="Pfam" id="PF14257">
    <property type="entry name" value="DUF4349"/>
    <property type="match status" value="1"/>
</dbReference>
<keyword evidence="1" id="KW-0472">Membrane</keyword>
<keyword evidence="5" id="KW-1185">Reference proteome</keyword>
<organism evidence="4 5">
    <name type="scientific">Parvularcula maris</name>
    <dbReference type="NCBI Taxonomy" id="2965077"/>
    <lineage>
        <taxon>Bacteria</taxon>
        <taxon>Pseudomonadati</taxon>
        <taxon>Pseudomonadota</taxon>
        <taxon>Alphaproteobacteria</taxon>
        <taxon>Parvularculales</taxon>
        <taxon>Parvularculaceae</taxon>
        <taxon>Parvularcula</taxon>
    </lineage>
</organism>
<dbReference type="PROSITE" id="PS51257">
    <property type="entry name" value="PROKAR_LIPOPROTEIN"/>
    <property type="match status" value="1"/>
</dbReference>
<dbReference type="EMBL" id="JANIBC010000001">
    <property type="protein sequence ID" value="MCQ8184412.1"/>
    <property type="molecule type" value="Genomic_DNA"/>
</dbReference>
<proteinExistence type="predicted"/>
<dbReference type="AlphaFoldDB" id="A0A9X2RJ24"/>
<keyword evidence="1" id="KW-1133">Transmembrane helix</keyword>
<accession>A0A9X2RJ24</accession>
<reference evidence="4" key="1">
    <citation type="submission" date="2022-07" db="EMBL/GenBank/DDBJ databases">
        <title>Parvularcula maris sp. nov., an algicidal bacterium isolated from seawater.</title>
        <authorList>
            <person name="Li F."/>
        </authorList>
    </citation>
    <scope>NUCLEOTIDE SEQUENCE</scope>
    <source>
        <strain evidence="4">BGMRC 0090</strain>
    </source>
</reference>